<reference evidence="1" key="1">
    <citation type="journal article" date="2019" name="Sci. Rep.">
        <title>Draft genome of Tanacetum cinerariifolium, the natural source of mosquito coil.</title>
        <authorList>
            <person name="Yamashiro T."/>
            <person name="Shiraishi A."/>
            <person name="Satake H."/>
            <person name="Nakayama K."/>
        </authorList>
    </citation>
    <scope>NUCLEOTIDE SEQUENCE</scope>
</reference>
<dbReference type="InterPro" id="IPR036875">
    <property type="entry name" value="Znf_CCHC_sf"/>
</dbReference>
<dbReference type="AlphaFoldDB" id="A0A699J4M5"/>
<evidence type="ECO:0000313" key="1">
    <source>
        <dbReference type="EMBL" id="GFA09721.1"/>
    </source>
</evidence>
<dbReference type="GO" id="GO:0003676">
    <property type="term" value="F:nucleic acid binding"/>
    <property type="evidence" value="ECO:0007669"/>
    <property type="project" value="InterPro"/>
</dbReference>
<protein>
    <recommendedName>
        <fullName evidence="2">CCHC-type domain-containing protein</fullName>
    </recommendedName>
</protein>
<name>A0A699J4M5_TANCI</name>
<dbReference type="EMBL" id="BKCJ010368442">
    <property type="protein sequence ID" value="GFA09721.1"/>
    <property type="molecule type" value="Genomic_DNA"/>
</dbReference>
<proteinExistence type="predicted"/>
<accession>A0A699J4M5</accession>
<gene>
    <name evidence="1" type="ORF">Tci_581693</name>
</gene>
<dbReference type="SUPFAM" id="SSF57756">
    <property type="entry name" value="Retrovirus zinc finger-like domains"/>
    <property type="match status" value="1"/>
</dbReference>
<organism evidence="1">
    <name type="scientific">Tanacetum cinerariifolium</name>
    <name type="common">Dalmatian daisy</name>
    <name type="synonym">Chrysanthemum cinerariifolium</name>
    <dbReference type="NCBI Taxonomy" id="118510"/>
    <lineage>
        <taxon>Eukaryota</taxon>
        <taxon>Viridiplantae</taxon>
        <taxon>Streptophyta</taxon>
        <taxon>Embryophyta</taxon>
        <taxon>Tracheophyta</taxon>
        <taxon>Spermatophyta</taxon>
        <taxon>Magnoliopsida</taxon>
        <taxon>eudicotyledons</taxon>
        <taxon>Gunneridae</taxon>
        <taxon>Pentapetalae</taxon>
        <taxon>asterids</taxon>
        <taxon>campanulids</taxon>
        <taxon>Asterales</taxon>
        <taxon>Asteraceae</taxon>
        <taxon>Asteroideae</taxon>
        <taxon>Anthemideae</taxon>
        <taxon>Anthemidinae</taxon>
        <taxon>Tanacetum</taxon>
    </lineage>
</organism>
<dbReference type="GO" id="GO:0008270">
    <property type="term" value="F:zinc ion binding"/>
    <property type="evidence" value="ECO:0007669"/>
    <property type="project" value="InterPro"/>
</dbReference>
<evidence type="ECO:0008006" key="2">
    <source>
        <dbReference type="Google" id="ProtNLM"/>
    </source>
</evidence>
<comment type="caution">
    <text evidence="1">The sequence shown here is derived from an EMBL/GenBank/DDBJ whole genome shotgun (WGS) entry which is preliminary data.</text>
</comment>
<sequence>MVAASKVPIFKPGEFQIWRMRIEQYIQMMDYALSEVIEYGATLPKIQVLEGVITVMPITSVEEKVQRSDMEEIDLRWQMAMLTMRASRLLKKTGRKLTVNGNETLGFDMSKVECYNCHKRRHFVRECGAPINQDKKHKERTRRSIPMETSAFTDLVSCDSLSGYD</sequence>